<gene>
    <name evidence="1" type="ORF">IAA93_07885</name>
</gene>
<reference evidence="1" key="2">
    <citation type="submission" date="2021-04" db="EMBL/GenBank/DDBJ databases">
        <authorList>
            <person name="Gilroy R."/>
        </authorList>
    </citation>
    <scope>NUCLEOTIDE SEQUENCE</scope>
    <source>
        <strain evidence="1">MalCec1-1739</strain>
    </source>
</reference>
<dbReference type="Proteomes" id="UP000787625">
    <property type="component" value="Unassembled WGS sequence"/>
</dbReference>
<proteinExistence type="predicted"/>
<protein>
    <submittedName>
        <fullName evidence="1">Uncharacterized protein</fullName>
    </submittedName>
</protein>
<organism evidence="1 2">
    <name type="scientific">Candidatus Avibacteroides avistercoris</name>
    <dbReference type="NCBI Taxonomy" id="2840690"/>
    <lineage>
        <taxon>Bacteria</taxon>
        <taxon>Pseudomonadati</taxon>
        <taxon>Bacteroidota</taxon>
        <taxon>Bacteroidia</taxon>
        <taxon>Bacteroidales</taxon>
        <taxon>Bacteroidaceae</taxon>
        <taxon>Bacteroidaceae incertae sedis</taxon>
        <taxon>Candidatus Avibacteroides</taxon>
    </lineage>
</organism>
<evidence type="ECO:0000313" key="1">
    <source>
        <dbReference type="EMBL" id="HJD53625.1"/>
    </source>
</evidence>
<evidence type="ECO:0000313" key="2">
    <source>
        <dbReference type="Proteomes" id="UP000787625"/>
    </source>
</evidence>
<name>A0A9D2UJN0_9BACT</name>
<reference evidence="1" key="1">
    <citation type="journal article" date="2021" name="PeerJ">
        <title>Extensive microbial diversity within the chicken gut microbiome revealed by metagenomics and culture.</title>
        <authorList>
            <person name="Gilroy R."/>
            <person name="Ravi A."/>
            <person name="Getino M."/>
            <person name="Pursley I."/>
            <person name="Horton D.L."/>
            <person name="Alikhan N.F."/>
            <person name="Baker D."/>
            <person name="Gharbi K."/>
            <person name="Hall N."/>
            <person name="Watson M."/>
            <person name="Adriaenssens E.M."/>
            <person name="Foster-Nyarko E."/>
            <person name="Jarju S."/>
            <person name="Secka A."/>
            <person name="Antonio M."/>
            <person name="Oren A."/>
            <person name="Chaudhuri R.R."/>
            <person name="La Ragione R."/>
            <person name="Hildebrand F."/>
            <person name="Pallen M.J."/>
        </authorList>
    </citation>
    <scope>NUCLEOTIDE SEQUENCE</scope>
    <source>
        <strain evidence="1">MalCec1-1739</strain>
    </source>
</reference>
<comment type="caution">
    <text evidence="1">The sequence shown here is derived from an EMBL/GenBank/DDBJ whole genome shotgun (WGS) entry which is preliminary data.</text>
</comment>
<dbReference type="AlphaFoldDB" id="A0A9D2UJN0"/>
<accession>A0A9D2UJN0</accession>
<sequence length="197" mass="21679">MPDDADDMMMCRDVPHDAGLSGLCRALERMHRDCGTATLVPHDYPEMAASLLHSYDVRPVKFLYDWQVAGLLSGHARCVGAGRRVAVLSDEAFRYMISRHMCSQTFAAAVSLGLCLGDPLSDMAVAASLDFPPSSSHALLSGLIAGGRDARDVLWFAWFRLLQRLVVTVDTCDESAINRVQRRISSLMAFSHSRGMF</sequence>
<dbReference type="EMBL" id="DWUP01000186">
    <property type="protein sequence ID" value="HJD53625.1"/>
    <property type="molecule type" value="Genomic_DNA"/>
</dbReference>